<feature type="compositionally biased region" description="Polar residues" evidence="1">
    <location>
        <begin position="301"/>
        <end position="312"/>
    </location>
</feature>
<dbReference type="PANTHER" id="PTHR11576:SF18">
    <property type="entry name" value="ZONA PELLUCIDA PROTEIN C"/>
    <property type="match status" value="1"/>
</dbReference>
<feature type="compositionally biased region" description="Polar residues" evidence="1">
    <location>
        <begin position="203"/>
        <end position="216"/>
    </location>
</feature>
<dbReference type="Gene3D" id="2.60.40.4100">
    <property type="entry name" value="Zona pellucida, ZP-C domain"/>
    <property type="match status" value="1"/>
</dbReference>
<dbReference type="AlphaFoldDB" id="A0A3B5A235"/>
<evidence type="ECO:0008006" key="4">
    <source>
        <dbReference type="Google" id="ProtNLM"/>
    </source>
</evidence>
<dbReference type="GO" id="GO:0035803">
    <property type="term" value="P:egg coat formation"/>
    <property type="evidence" value="ECO:0007669"/>
    <property type="project" value="TreeGrafter"/>
</dbReference>
<dbReference type="GO" id="GO:0032190">
    <property type="term" value="F:acrosin binding"/>
    <property type="evidence" value="ECO:0007669"/>
    <property type="project" value="TreeGrafter"/>
</dbReference>
<feature type="region of interest" description="Disordered" evidence="1">
    <location>
        <begin position="194"/>
        <end position="217"/>
    </location>
</feature>
<dbReference type="Ensembl" id="ENSSPAT00000012504.1">
    <property type="protein sequence ID" value="ENSSPAP00000012294.1"/>
    <property type="gene ID" value="ENSSPAG00000009311.1"/>
</dbReference>
<accession>A0A3B5A235</accession>
<feature type="region of interest" description="Disordered" evidence="1">
    <location>
        <begin position="281"/>
        <end position="312"/>
    </location>
</feature>
<dbReference type="GO" id="GO:2000344">
    <property type="term" value="P:positive regulation of acrosome reaction"/>
    <property type="evidence" value="ECO:0007669"/>
    <property type="project" value="TreeGrafter"/>
</dbReference>
<feature type="signal peptide" evidence="2">
    <location>
        <begin position="1"/>
        <end position="23"/>
    </location>
</feature>
<name>A0A3B5A235_9TELE</name>
<dbReference type="GO" id="GO:0007339">
    <property type="term" value="P:binding of sperm to zona pellucida"/>
    <property type="evidence" value="ECO:0007669"/>
    <property type="project" value="TreeGrafter"/>
</dbReference>
<dbReference type="GeneTree" id="ENSGT00940000176015"/>
<protein>
    <recommendedName>
        <fullName evidence="4">ZP domain-containing protein</fullName>
    </recommendedName>
</protein>
<dbReference type="InterPro" id="IPR042235">
    <property type="entry name" value="ZP-C_dom"/>
</dbReference>
<feature type="chain" id="PRO_5017291586" description="ZP domain-containing protein" evidence="2">
    <location>
        <begin position="24"/>
        <end position="516"/>
    </location>
</feature>
<evidence type="ECO:0000256" key="1">
    <source>
        <dbReference type="SAM" id="MobiDB-lite"/>
    </source>
</evidence>
<organism evidence="3">
    <name type="scientific">Stegastes partitus</name>
    <name type="common">bicolor damselfish</name>
    <dbReference type="NCBI Taxonomy" id="144197"/>
    <lineage>
        <taxon>Eukaryota</taxon>
        <taxon>Metazoa</taxon>
        <taxon>Chordata</taxon>
        <taxon>Craniata</taxon>
        <taxon>Vertebrata</taxon>
        <taxon>Euteleostomi</taxon>
        <taxon>Actinopterygii</taxon>
        <taxon>Neopterygii</taxon>
        <taxon>Teleostei</taxon>
        <taxon>Neoteleostei</taxon>
        <taxon>Acanthomorphata</taxon>
        <taxon>Ovalentaria</taxon>
        <taxon>Pomacentridae</taxon>
        <taxon>Stegastes</taxon>
    </lineage>
</organism>
<dbReference type="GO" id="GO:0031012">
    <property type="term" value="C:extracellular matrix"/>
    <property type="evidence" value="ECO:0007669"/>
    <property type="project" value="TreeGrafter"/>
</dbReference>
<keyword evidence="2" id="KW-0732">Signal</keyword>
<evidence type="ECO:0000256" key="2">
    <source>
        <dbReference type="SAM" id="SignalP"/>
    </source>
</evidence>
<evidence type="ECO:0000313" key="3">
    <source>
        <dbReference type="Ensembl" id="ENSSPAP00000012294.1"/>
    </source>
</evidence>
<sequence>MANVARTGLCCTILFLPLEKGEAPTNGGHEKPILNQTRQRFGWGIQTFPPPTLPGLGPQVNKMLLGWMFSCADTAVFPAESWTSTAKSNIYKRGQVVNLQVSAEMRPDHQLFVQSCFVSASPEPQTRPSRVLIFTLYIHCSVLVSDQGVTSGSKSCSYNVIQSRLYFQMGGTKNVLFNLSHTGPLVIVDKGSNKSPALPVSKPQETSSAPVPNTKRSYVPDLTEDVIAAGSSVSRSFPQGVVVVSQDPASRLTLWLPGELQNNEYDPGSQSVEGLTVELHPSADISDDPDLQPTTTDRESNLNPSSNEIEGQSLNEASVSGLNLLTMVDGWPIPPQLDKAVVAEELRRKKRLGGSEKFGSKAVDLSLPAEISVNYLMLVEKPNVADADNMAIAEESQRKRWFPAGTDINDLNQMRDELAEMQRDAAVMTEEGTYDDQPIIRSKLEFFKGTDGSQLLSYEEEVKQTKEGKSVAGRFGRDGTKRKQKYGLKGMLSTFLDLLRYTNFYFSIVSSQLTSK</sequence>
<reference evidence="3" key="1">
    <citation type="submission" date="2023-09" db="UniProtKB">
        <authorList>
            <consortium name="Ensembl"/>
        </authorList>
    </citation>
    <scope>IDENTIFICATION</scope>
</reference>
<dbReference type="PANTHER" id="PTHR11576">
    <property type="entry name" value="ZONA PELLUCIDA SPERM-BINDING PROTEIN 3"/>
    <property type="match status" value="1"/>
</dbReference>
<proteinExistence type="predicted"/>